<keyword evidence="1" id="KW-0812">Transmembrane</keyword>
<keyword evidence="2" id="KW-0496">Mitochondrion</keyword>
<dbReference type="SUPFAM" id="SSF81343">
    <property type="entry name" value="Fumarate reductase respiratory complex transmembrane subunits"/>
    <property type="match status" value="1"/>
</dbReference>
<dbReference type="InterPro" id="IPR034804">
    <property type="entry name" value="SQR/QFR_C/D"/>
</dbReference>
<accession>J3S1V7</accession>
<dbReference type="GO" id="GO:0016020">
    <property type="term" value="C:membrane"/>
    <property type="evidence" value="ECO:0007669"/>
    <property type="project" value="InterPro"/>
</dbReference>
<proteinExistence type="predicted"/>
<sequence>MQFIQVFIQAVANKKLYFFWLPRFFSLLLVPGFFFDLEILVLFQPIILLHACLGLGVIIEDYIHVEFIKFQYLSLTKIFSVLLINLNILYLL</sequence>
<dbReference type="AlphaFoldDB" id="J3S1V7"/>
<evidence type="ECO:0000313" key="2">
    <source>
        <dbReference type="EMBL" id="AFC17781.1"/>
    </source>
</evidence>
<feature type="transmembrane region" description="Helical" evidence="1">
    <location>
        <begin position="16"/>
        <end position="35"/>
    </location>
</feature>
<feature type="transmembrane region" description="Helical" evidence="1">
    <location>
        <begin position="41"/>
        <end position="60"/>
    </location>
</feature>
<keyword evidence="1" id="KW-1133">Transmembrane helix</keyword>
<dbReference type="Gene3D" id="1.20.1300.10">
    <property type="entry name" value="Fumarate reductase/succinate dehydrogenase, transmembrane subunit"/>
    <property type="match status" value="1"/>
</dbReference>
<feature type="transmembrane region" description="Helical" evidence="1">
    <location>
        <begin position="72"/>
        <end position="91"/>
    </location>
</feature>
<gene>
    <name evidence="2" type="primary">sdh4</name>
</gene>
<name>J3S1V7_PORUM</name>
<dbReference type="RefSeq" id="YP_006665878.1">
    <property type="nucleotide sequence ID" value="NC_018544.1"/>
</dbReference>
<keyword evidence="1" id="KW-0472">Membrane</keyword>
<dbReference type="EMBL" id="JQ388471">
    <property type="protein sequence ID" value="AFC17781.1"/>
    <property type="molecule type" value="Genomic_DNA"/>
</dbReference>
<geneLocation type="mitochondrion" evidence="2"/>
<evidence type="ECO:0000256" key="1">
    <source>
        <dbReference type="SAM" id="Phobius"/>
    </source>
</evidence>
<dbReference type="GeneID" id="13540058"/>
<organism evidence="2">
    <name type="scientific">Porphyra umbilicalis</name>
    <name type="common">Purple laver</name>
    <name type="synonym">Red alga</name>
    <dbReference type="NCBI Taxonomy" id="2786"/>
    <lineage>
        <taxon>Eukaryota</taxon>
        <taxon>Rhodophyta</taxon>
        <taxon>Bangiophyceae</taxon>
        <taxon>Bangiales</taxon>
        <taxon>Bangiaceae</taxon>
        <taxon>Porphyra</taxon>
    </lineage>
</organism>
<protein>
    <submittedName>
        <fullName evidence="2">Succinate:cytochrome c oxidoreductase subunit 4</fullName>
    </submittedName>
</protein>
<reference evidence="2" key="1">
    <citation type="journal article" date="2012" name="Mol. Phylogenet. Evol.">
        <title>Relative rates of evolution among the three genetic compartments of the red alga Porphyra differ from those of green plants and do not correlate with genome architecture.</title>
        <authorList>
            <person name="Smith D.R."/>
            <person name="Hua J."/>
            <person name="Lee R.W."/>
            <person name="Keeling P.J."/>
        </authorList>
    </citation>
    <scope>NUCLEOTIDE SEQUENCE</scope>
</reference>